<dbReference type="Proteomes" id="UP000179102">
    <property type="component" value="Unassembled WGS sequence"/>
</dbReference>
<dbReference type="AlphaFoldDB" id="A0A1F5G5T4"/>
<evidence type="ECO:0000313" key="2">
    <source>
        <dbReference type="EMBL" id="OGD87207.1"/>
    </source>
</evidence>
<feature type="transmembrane region" description="Helical" evidence="1">
    <location>
        <begin position="50"/>
        <end position="67"/>
    </location>
</feature>
<comment type="caution">
    <text evidence="2">The sequence shown here is derived from an EMBL/GenBank/DDBJ whole genome shotgun (WGS) entry which is preliminary data.</text>
</comment>
<protein>
    <submittedName>
        <fullName evidence="2">Uncharacterized protein</fullName>
    </submittedName>
</protein>
<dbReference type="STRING" id="1797711.A2870_03605"/>
<dbReference type="EMBL" id="MFAZ01000018">
    <property type="protein sequence ID" value="OGD87207.1"/>
    <property type="molecule type" value="Genomic_DNA"/>
</dbReference>
<organism evidence="2 3">
    <name type="scientific">Candidatus Curtissbacteria bacterium RIFCSPHIGHO2_01_FULL_41_11</name>
    <dbReference type="NCBI Taxonomy" id="1797711"/>
    <lineage>
        <taxon>Bacteria</taxon>
        <taxon>Candidatus Curtissiibacteriota</taxon>
    </lineage>
</organism>
<keyword evidence="1" id="KW-0812">Transmembrane</keyword>
<name>A0A1F5G5T4_9BACT</name>
<gene>
    <name evidence="2" type="ORF">A2870_03605</name>
</gene>
<keyword evidence="1" id="KW-0472">Membrane</keyword>
<evidence type="ECO:0000313" key="3">
    <source>
        <dbReference type="Proteomes" id="UP000179102"/>
    </source>
</evidence>
<feature type="transmembrane region" description="Helical" evidence="1">
    <location>
        <begin position="79"/>
        <end position="98"/>
    </location>
</feature>
<keyword evidence="1" id="KW-1133">Transmembrane helix</keyword>
<sequence length="102" mass="11016">MQEQNQTKPITEHTAQKLVGILSKSTLDKTAVKSFDLAKKPVLQIRNNQIIAGITGTVGLVIFALGVENFITNILGLSSPYIEVLIGLVLLSVSGLLLKKIF</sequence>
<proteinExistence type="predicted"/>
<accession>A0A1F5G5T4</accession>
<evidence type="ECO:0000256" key="1">
    <source>
        <dbReference type="SAM" id="Phobius"/>
    </source>
</evidence>
<reference evidence="2 3" key="1">
    <citation type="journal article" date="2016" name="Nat. Commun.">
        <title>Thousands of microbial genomes shed light on interconnected biogeochemical processes in an aquifer system.</title>
        <authorList>
            <person name="Anantharaman K."/>
            <person name="Brown C.T."/>
            <person name="Hug L.A."/>
            <person name="Sharon I."/>
            <person name="Castelle C.J."/>
            <person name="Probst A.J."/>
            <person name="Thomas B.C."/>
            <person name="Singh A."/>
            <person name="Wilkins M.J."/>
            <person name="Karaoz U."/>
            <person name="Brodie E.L."/>
            <person name="Williams K.H."/>
            <person name="Hubbard S.S."/>
            <person name="Banfield J.F."/>
        </authorList>
    </citation>
    <scope>NUCLEOTIDE SEQUENCE [LARGE SCALE GENOMIC DNA]</scope>
</reference>